<organism evidence="2 3">
    <name type="scientific">Dyella thiooxydans</name>
    <dbReference type="NCBI Taxonomy" id="445710"/>
    <lineage>
        <taxon>Bacteria</taxon>
        <taxon>Pseudomonadati</taxon>
        <taxon>Pseudomonadota</taxon>
        <taxon>Gammaproteobacteria</taxon>
        <taxon>Lysobacterales</taxon>
        <taxon>Rhodanobacteraceae</taxon>
        <taxon>Dyella</taxon>
    </lineage>
</organism>
<dbReference type="OrthoDB" id="7843353at2"/>
<dbReference type="STRING" id="445710.ATSB10_15000"/>
<dbReference type="PATRIC" id="fig|445710.3.peg.1494"/>
<evidence type="ECO:0000313" key="2">
    <source>
        <dbReference type="EMBL" id="AND68954.1"/>
    </source>
</evidence>
<proteinExistence type="predicted"/>
<protein>
    <recommendedName>
        <fullName evidence="1">Tse2 ADP-ribosyltransferase toxin domain-containing protein</fullName>
    </recommendedName>
</protein>
<evidence type="ECO:0000313" key="3">
    <source>
        <dbReference type="Proteomes" id="UP000077255"/>
    </source>
</evidence>
<accession>A0A160N0H8</accession>
<dbReference type="EMBL" id="CP014841">
    <property type="protein sequence ID" value="AND68954.1"/>
    <property type="molecule type" value="Genomic_DNA"/>
</dbReference>
<sequence length="188" mass="20401">MEQGTTMAEIAWNLYRAIHHDAPESGKLDSVAAGQSGATAAGLLHARAEGDVQSGSDGRQFVEGADVMLERSGDDRPWYVLTDGGTSTHDVPGWFGFSQWSYFSVPKGTEYCADTLYIKRDAKKKWNRTKTVSGRHYTIRPKSRMTLDAYFGALDNLARAAVARSVELGRAVKVIQASDASGIEPAAD</sequence>
<gene>
    <name evidence="2" type="ORF">ATSB10_15000</name>
</gene>
<dbReference type="Proteomes" id="UP000077255">
    <property type="component" value="Chromosome"/>
</dbReference>
<keyword evidence="3" id="KW-1185">Reference proteome</keyword>
<dbReference type="KEGG" id="dtx:ATSB10_15000"/>
<feature type="domain" description="Tse2 ADP-ribosyltransferase toxin" evidence="1">
    <location>
        <begin position="39"/>
        <end position="165"/>
    </location>
</feature>
<dbReference type="InterPro" id="IPR041018">
    <property type="entry name" value="ADPRTs_Tse2"/>
</dbReference>
<reference evidence="2 3" key="1">
    <citation type="submission" date="2016-02" db="EMBL/GenBank/DDBJ databases">
        <title>Complete genome sequencing and analysis of ATSB10, Dyella thiooxydans isolated from rhizosphere soil of sunflower (Helianthus annuus L.).</title>
        <authorList>
            <person name="Lee Y."/>
            <person name="Hwangbo K."/>
            <person name="Chung H."/>
            <person name="Yoo J."/>
            <person name="Kim K.Y."/>
            <person name="Sa T.M."/>
            <person name="Um Y."/>
            <person name="Madhaiyan M."/>
        </authorList>
    </citation>
    <scope>NUCLEOTIDE SEQUENCE [LARGE SCALE GENOMIC DNA]</scope>
    <source>
        <strain evidence="2 3">ATSB10</strain>
    </source>
</reference>
<evidence type="ECO:0000259" key="1">
    <source>
        <dbReference type="Pfam" id="PF18648"/>
    </source>
</evidence>
<name>A0A160N0H8_9GAMM</name>
<dbReference type="Pfam" id="PF18648">
    <property type="entry name" value="ADPRTs_Tse2"/>
    <property type="match status" value="1"/>
</dbReference>
<dbReference type="RefSeq" id="WP_063671687.1">
    <property type="nucleotide sequence ID" value="NZ_CP014841.1"/>
</dbReference>
<dbReference type="AlphaFoldDB" id="A0A160N0H8"/>